<evidence type="ECO:0000259" key="2">
    <source>
        <dbReference type="Pfam" id="PF13843"/>
    </source>
</evidence>
<feature type="region of interest" description="Disordered" evidence="1">
    <location>
        <begin position="28"/>
        <end position="65"/>
    </location>
</feature>
<gene>
    <name evidence="3" type="ORF">NQ314_011985</name>
</gene>
<evidence type="ECO:0000313" key="3">
    <source>
        <dbReference type="EMBL" id="KAJ8937230.1"/>
    </source>
</evidence>
<evidence type="ECO:0000313" key="4">
    <source>
        <dbReference type="Proteomes" id="UP001162156"/>
    </source>
</evidence>
<reference evidence="3" key="1">
    <citation type="journal article" date="2023" name="Insect Mol. Biol.">
        <title>Genome sequencing provides insights into the evolution of gene families encoding plant cell wall-degrading enzymes in longhorned beetles.</title>
        <authorList>
            <person name="Shin N.R."/>
            <person name="Okamura Y."/>
            <person name="Kirsch R."/>
            <person name="Pauchet Y."/>
        </authorList>
    </citation>
    <scope>NUCLEOTIDE SEQUENCE</scope>
    <source>
        <strain evidence="3">RBIC_L_NR</strain>
    </source>
</reference>
<protein>
    <recommendedName>
        <fullName evidence="2">PiggyBac transposable element-derived protein domain-containing protein</fullName>
    </recommendedName>
</protein>
<accession>A0AAV8XFN4</accession>
<feature type="compositionally biased region" description="Acidic residues" evidence="1">
    <location>
        <begin position="52"/>
        <end position="62"/>
    </location>
</feature>
<feature type="compositionally biased region" description="Acidic residues" evidence="1">
    <location>
        <begin position="28"/>
        <end position="43"/>
    </location>
</feature>
<dbReference type="AlphaFoldDB" id="A0AAV8XFN4"/>
<dbReference type="Proteomes" id="UP001162156">
    <property type="component" value="Unassembled WGS sequence"/>
</dbReference>
<dbReference type="Pfam" id="PF13843">
    <property type="entry name" value="DDE_Tnp_1_7"/>
    <property type="match status" value="1"/>
</dbReference>
<proteinExistence type="predicted"/>
<keyword evidence="4" id="KW-1185">Reference proteome</keyword>
<organism evidence="3 4">
    <name type="scientific">Rhamnusium bicolor</name>
    <dbReference type="NCBI Taxonomy" id="1586634"/>
    <lineage>
        <taxon>Eukaryota</taxon>
        <taxon>Metazoa</taxon>
        <taxon>Ecdysozoa</taxon>
        <taxon>Arthropoda</taxon>
        <taxon>Hexapoda</taxon>
        <taxon>Insecta</taxon>
        <taxon>Pterygota</taxon>
        <taxon>Neoptera</taxon>
        <taxon>Endopterygota</taxon>
        <taxon>Coleoptera</taxon>
        <taxon>Polyphaga</taxon>
        <taxon>Cucujiformia</taxon>
        <taxon>Chrysomeloidea</taxon>
        <taxon>Cerambycidae</taxon>
        <taxon>Lepturinae</taxon>
        <taxon>Rhagiini</taxon>
        <taxon>Rhamnusium</taxon>
    </lineage>
</organism>
<evidence type="ECO:0000256" key="1">
    <source>
        <dbReference type="SAM" id="MobiDB-lite"/>
    </source>
</evidence>
<dbReference type="InterPro" id="IPR029526">
    <property type="entry name" value="PGBD"/>
</dbReference>
<sequence>MNLVLILDLMDYEKEQQRLLKLFEECQTEDEYDDEEDSGEEDRVEERSERSDTEEDGEEVTDLSDLTNVPHFIGKDQKTKWTKHAGPKNVRTRKENLVMQLPGSKACVAKETDIQDIWNSLFDTDMLQIIVNTTNTKIEAEKHKFSTLIGLLYLAGIRKASHLNTTDLWKTDGTGIEVFRLTMNITRFRHLFRYIRTDDINTRASNFR</sequence>
<feature type="domain" description="PiggyBac transposable element-derived protein" evidence="2">
    <location>
        <begin position="115"/>
        <end position="203"/>
    </location>
</feature>
<comment type="caution">
    <text evidence="3">The sequence shown here is derived from an EMBL/GenBank/DDBJ whole genome shotgun (WGS) entry which is preliminary data.</text>
</comment>
<name>A0AAV8XFN4_9CUCU</name>
<dbReference type="EMBL" id="JANEYF010003330">
    <property type="protein sequence ID" value="KAJ8937230.1"/>
    <property type="molecule type" value="Genomic_DNA"/>
</dbReference>